<dbReference type="GO" id="GO:0072546">
    <property type="term" value="C:EMC complex"/>
    <property type="evidence" value="ECO:0007669"/>
    <property type="project" value="InterPro"/>
</dbReference>
<protein>
    <recommendedName>
        <fullName evidence="2">MPN domain-containing protein</fullName>
    </recommendedName>
</protein>
<feature type="domain" description="MPN" evidence="2">
    <location>
        <begin position="2"/>
        <end position="140"/>
    </location>
</feature>
<evidence type="ECO:0000313" key="3">
    <source>
        <dbReference type="EMBL" id="KAG2197092.1"/>
    </source>
</evidence>
<dbReference type="EMBL" id="JAEPRC010000444">
    <property type="protein sequence ID" value="KAG2197092.1"/>
    <property type="molecule type" value="Genomic_DNA"/>
</dbReference>
<dbReference type="CDD" id="cd08060">
    <property type="entry name" value="MPN_UPF0172"/>
    <property type="match status" value="1"/>
</dbReference>
<organism evidence="3 4">
    <name type="scientific">Mucor plumbeus</name>
    <dbReference type="NCBI Taxonomy" id="97098"/>
    <lineage>
        <taxon>Eukaryota</taxon>
        <taxon>Fungi</taxon>
        <taxon>Fungi incertae sedis</taxon>
        <taxon>Mucoromycota</taxon>
        <taxon>Mucoromycotina</taxon>
        <taxon>Mucoromycetes</taxon>
        <taxon>Mucorales</taxon>
        <taxon>Mucorineae</taxon>
        <taxon>Mucoraceae</taxon>
        <taxon>Mucor</taxon>
    </lineage>
</organism>
<accession>A0A8H7UWX7</accession>
<dbReference type="InterPro" id="IPR037518">
    <property type="entry name" value="MPN"/>
</dbReference>
<evidence type="ECO:0000313" key="4">
    <source>
        <dbReference type="Proteomes" id="UP000650833"/>
    </source>
</evidence>
<dbReference type="InterPro" id="IPR005366">
    <property type="entry name" value="EMC8/9"/>
</dbReference>
<name>A0A8H7UWX7_9FUNG</name>
<keyword evidence="4" id="KW-1185">Reference proteome</keyword>
<dbReference type="Pfam" id="PF03665">
    <property type="entry name" value="UPF0172"/>
    <property type="match status" value="1"/>
</dbReference>
<dbReference type="Proteomes" id="UP000650833">
    <property type="component" value="Unassembled WGS sequence"/>
</dbReference>
<dbReference type="PROSITE" id="PS50249">
    <property type="entry name" value="MPN"/>
    <property type="match status" value="1"/>
</dbReference>
<reference evidence="3" key="1">
    <citation type="submission" date="2020-12" db="EMBL/GenBank/DDBJ databases">
        <title>Metabolic potential, ecology and presence of endohyphal bacteria is reflected in genomic diversity of Mucoromycotina.</title>
        <authorList>
            <person name="Muszewska A."/>
            <person name="Okrasinska A."/>
            <person name="Steczkiewicz K."/>
            <person name="Drgas O."/>
            <person name="Orlowska M."/>
            <person name="Perlinska-Lenart U."/>
            <person name="Aleksandrzak-Piekarczyk T."/>
            <person name="Szatraj K."/>
            <person name="Zielenkiewicz U."/>
            <person name="Pilsyk S."/>
            <person name="Malc E."/>
            <person name="Mieczkowski P."/>
            <person name="Kruszewska J.S."/>
            <person name="Biernat P."/>
            <person name="Pawlowska J."/>
        </authorList>
    </citation>
    <scope>NUCLEOTIDE SEQUENCE</scope>
    <source>
        <strain evidence="3">CBS 226.32</strain>
    </source>
</reference>
<dbReference type="PANTHER" id="PTHR12941">
    <property type="entry name" value="ER MEMBRANE PROTEIN COMPLEX"/>
    <property type="match status" value="1"/>
</dbReference>
<dbReference type="OrthoDB" id="194468at2759"/>
<evidence type="ECO:0000256" key="1">
    <source>
        <dbReference type="ARBA" id="ARBA00007461"/>
    </source>
</evidence>
<sequence>MVQNNTVYLHAYAIPLLHAAKYPSSDVCGVLLGKNTADGLKVETAIPFFHHWTAVTPMLEVALKQTDLYAKENNLSIVGWYHGNARNDETVLPERAVKVTETIKKNNEDKAIIFLINNKQFTSLEKDESAITPFVHSDNQWRKIKEPFVNSNNNEAKFNEKDTYSKVRGLFSSAAYNRIHDFDEHVDDISLNWLETSKIVL</sequence>
<dbReference type="AlphaFoldDB" id="A0A8H7UWX7"/>
<comment type="similarity">
    <text evidence="1">Belongs to the EMC8/EMC9 family.</text>
</comment>
<evidence type="ECO:0000259" key="2">
    <source>
        <dbReference type="PROSITE" id="PS50249"/>
    </source>
</evidence>
<gene>
    <name evidence="3" type="ORF">INT46_008693</name>
</gene>
<comment type="caution">
    <text evidence="3">The sequence shown here is derived from an EMBL/GenBank/DDBJ whole genome shotgun (WGS) entry which is preliminary data.</text>
</comment>
<dbReference type="Gene3D" id="3.40.140.10">
    <property type="entry name" value="Cytidine Deaminase, domain 2"/>
    <property type="match status" value="1"/>
</dbReference>
<dbReference type="PANTHER" id="PTHR12941:SF10">
    <property type="entry name" value="ER MEMBRANE PROTEIN COMPLEX SUBUNIT 8_9 HOMOLOG"/>
    <property type="match status" value="1"/>
</dbReference>
<proteinExistence type="inferred from homology"/>